<sequence>MRQPGAVSPEALAQALRDVSGGRYDSNAVEVAAWKNEVLDALYEVSRTDPAAMARYDHCANANRMFGGIWAEPVSAVEPVLCAIVEPVPETAAIVVPVPETITAAVPLDGLGVCDDLPDLGEELSQPCFVISKMCSY</sequence>
<name>A0A813G1J2_POLGL</name>
<protein>
    <submittedName>
        <fullName evidence="1">Uncharacterized protein</fullName>
    </submittedName>
</protein>
<accession>A0A813G1J2</accession>
<reference evidence="1" key="1">
    <citation type="submission" date="2021-02" db="EMBL/GenBank/DDBJ databases">
        <authorList>
            <person name="Dougan E. K."/>
            <person name="Rhodes N."/>
            <person name="Thang M."/>
            <person name="Chan C."/>
        </authorList>
    </citation>
    <scope>NUCLEOTIDE SEQUENCE</scope>
</reference>
<dbReference type="EMBL" id="CAJNNV010027416">
    <property type="protein sequence ID" value="CAE8620330.1"/>
    <property type="molecule type" value="Genomic_DNA"/>
</dbReference>
<comment type="caution">
    <text evidence="1">The sequence shown here is derived from an EMBL/GenBank/DDBJ whole genome shotgun (WGS) entry which is preliminary data.</text>
</comment>
<proteinExistence type="predicted"/>
<dbReference type="AlphaFoldDB" id="A0A813G1J2"/>
<organism evidence="1 2">
    <name type="scientific">Polarella glacialis</name>
    <name type="common">Dinoflagellate</name>
    <dbReference type="NCBI Taxonomy" id="89957"/>
    <lineage>
        <taxon>Eukaryota</taxon>
        <taxon>Sar</taxon>
        <taxon>Alveolata</taxon>
        <taxon>Dinophyceae</taxon>
        <taxon>Suessiales</taxon>
        <taxon>Suessiaceae</taxon>
        <taxon>Polarella</taxon>
    </lineage>
</organism>
<keyword evidence="2" id="KW-1185">Reference proteome</keyword>
<evidence type="ECO:0000313" key="2">
    <source>
        <dbReference type="Proteomes" id="UP000654075"/>
    </source>
</evidence>
<gene>
    <name evidence="1" type="ORF">PGLA1383_LOCUS37894</name>
</gene>
<dbReference type="Proteomes" id="UP000654075">
    <property type="component" value="Unassembled WGS sequence"/>
</dbReference>
<evidence type="ECO:0000313" key="1">
    <source>
        <dbReference type="EMBL" id="CAE8620330.1"/>
    </source>
</evidence>